<dbReference type="RefSeq" id="XP_016494184.1">
    <property type="nucleotide sequence ID" value="XM_016638698.2"/>
</dbReference>
<dbReference type="PANTHER" id="PTHR36374:SF1">
    <property type="entry name" value="OS01G0969000 PROTEIN"/>
    <property type="match status" value="1"/>
</dbReference>
<dbReference type="PANTHER" id="PTHR36374">
    <property type="entry name" value="OS01G0969000 PROTEIN"/>
    <property type="match status" value="1"/>
</dbReference>
<keyword evidence="3" id="KW-1185">Reference proteome</keyword>
<dbReference type="OMA" id="VLKWIWA"/>
<keyword evidence="2" id="KW-1133">Transmembrane helix</keyword>
<evidence type="ECO:0000256" key="2">
    <source>
        <dbReference type="SAM" id="Phobius"/>
    </source>
</evidence>
<accession>A0A1S4BZH3</accession>
<reference evidence="3" key="1">
    <citation type="journal article" date="2014" name="Nat. Commun.">
        <title>The tobacco genome sequence and its comparison with those of tomato and potato.</title>
        <authorList>
            <person name="Sierro N."/>
            <person name="Battey J.N."/>
            <person name="Ouadi S."/>
            <person name="Bakaher N."/>
            <person name="Bovet L."/>
            <person name="Willig A."/>
            <person name="Goepfert S."/>
            <person name="Peitsch M.C."/>
            <person name="Ivanov N.V."/>
        </authorList>
    </citation>
    <scope>NUCLEOTIDE SEQUENCE [LARGE SCALE GENOMIC DNA]</scope>
</reference>
<dbReference type="Proteomes" id="UP000790787">
    <property type="component" value="Chromosome 11"/>
</dbReference>
<dbReference type="STRING" id="4097.A0A1S4BZH3"/>
<feature type="transmembrane region" description="Helical" evidence="2">
    <location>
        <begin position="100"/>
        <end position="118"/>
    </location>
</feature>
<feature type="region of interest" description="Disordered" evidence="1">
    <location>
        <begin position="45"/>
        <end position="77"/>
    </location>
</feature>
<feature type="compositionally biased region" description="Polar residues" evidence="1">
    <location>
        <begin position="1"/>
        <end position="13"/>
    </location>
</feature>
<evidence type="ECO:0000256" key="1">
    <source>
        <dbReference type="SAM" id="MobiDB-lite"/>
    </source>
</evidence>
<keyword evidence="2" id="KW-0812">Transmembrane</keyword>
<sequence length="140" mass="15645">MAETTTTISNDSIPNPDAGKDDKPNNNPIFSLLCSFLQLFKPPLPNKKKIEPTATTSEAKPTEVSGEEEKQNPAVVKFPRQELPSLKLESEGAEPDTNPVVLWQVYAIGGFFILRWAWTRWNERRGNGRPSNDEPPPSQD</sequence>
<proteinExistence type="predicted"/>
<reference evidence="4" key="2">
    <citation type="submission" date="2025-08" db="UniProtKB">
        <authorList>
            <consortium name="RefSeq"/>
        </authorList>
    </citation>
    <scope>IDENTIFICATION</scope>
    <source>
        <tissue evidence="4">Leaf</tissue>
    </source>
</reference>
<dbReference type="RefSeq" id="XP_016494184.1">
    <property type="nucleotide sequence ID" value="XM_016638698.1"/>
</dbReference>
<dbReference type="GeneID" id="107813423"/>
<gene>
    <name evidence="4" type="primary">LOC107813423</name>
</gene>
<keyword evidence="2" id="KW-0472">Membrane</keyword>
<dbReference type="OrthoDB" id="1892038at2759"/>
<dbReference type="PaxDb" id="4097-A0A1S4BZH3"/>
<evidence type="ECO:0000313" key="3">
    <source>
        <dbReference type="Proteomes" id="UP000790787"/>
    </source>
</evidence>
<evidence type="ECO:0000313" key="4">
    <source>
        <dbReference type="RefSeq" id="XP_016494184.1"/>
    </source>
</evidence>
<dbReference type="GO" id="GO:0009507">
    <property type="term" value="C:chloroplast"/>
    <property type="evidence" value="ECO:0000318"/>
    <property type="project" value="GO_Central"/>
</dbReference>
<organism evidence="3 4">
    <name type="scientific">Nicotiana tabacum</name>
    <name type="common">Common tobacco</name>
    <dbReference type="NCBI Taxonomy" id="4097"/>
    <lineage>
        <taxon>Eukaryota</taxon>
        <taxon>Viridiplantae</taxon>
        <taxon>Streptophyta</taxon>
        <taxon>Embryophyta</taxon>
        <taxon>Tracheophyta</taxon>
        <taxon>Spermatophyta</taxon>
        <taxon>Magnoliopsida</taxon>
        <taxon>eudicotyledons</taxon>
        <taxon>Gunneridae</taxon>
        <taxon>Pentapetalae</taxon>
        <taxon>asterids</taxon>
        <taxon>lamiids</taxon>
        <taxon>Solanales</taxon>
        <taxon>Solanaceae</taxon>
        <taxon>Nicotianoideae</taxon>
        <taxon>Nicotianeae</taxon>
        <taxon>Nicotiana</taxon>
    </lineage>
</organism>
<dbReference type="AlphaFoldDB" id="A0A1S4BZH3"/>
<name>A0A1S4BZH3_TOBAC</name>
<protein>
    <submittedName>
        <fullName evidence="4">Uncharacterized protein LOC107813423</fullName>
    </submittedName>
</protein>
<dbReference type="KEGG" id="nta:107813423"/>
<feature type="region of interest" description="Disordered" evidence="1">
    <location>
        <begin position="1"/>
        <end position="26"/>
    </location>
</feature>